<proteinExistence type="predicted"/>
<comment type="caution">
    <text evidence="3">The sequence shown here is derived from an EMBL/GenBank/DDBJ whole genome shotgun (WGS) entry which is preliminary data.</text>
</comment>
<dbReference type="InterPro" id="IPR002048">
    <property type="entry name" value="EF_hand_dom"/>
</dbReference>
<dbReference type="PROSITE" id="PS00018">
    <property type="entry name" value="EF_HAND_1"/>
    <property type="match status" value="1"/>
</dbReference>
<dbReference type="GO" id="GO:0005509">
    <property type="term" value="F:calcium ion binding"/>
    <property type="evidence" value="ECO:0007669"/>
    <property type="project" value="InterPro"/>
</dbReference>
<dbReference type="Gene3D" id="1.10.238.10">
    <property type="entry name" value="EF-hand"/>
    <property type="match status" value="1"/>
</dbReference>
<dbReference type="InterPro" id="IPR018247">
    <property type="entry name" value="EF_Hand_1_Ca_BS"/>
</dbReference>
<sequence>MLDGSTIRKFVDNERLFHQFVDDRFNRLDTNRDGLLSYSEMMKELQCLGGLQGMDSDMDNIHGTGTEDQEIFVGMVNLEEFRAETKRMMLAMASGLGALPVQVVLGENSFMKIALECESSMGFAL</sequence>
<protein>
    <recommendedName>
        <fullName evidence="2">EF-hand domain-containing protein</fullName>
    </recommendedName>
</protein>
<feature type="domain" description="EF-hand" evidence="2">
    <location>
        <begin position="16"/>
        <end position="51"/>
    </location>
</feature>
<dbReference type="PANTHER" id="PTHR34574:SF10">
    <property type="entry name" value="OS09G0482800 PROTEIN"/>
    <property type="match status" value="1"/>
</dbReference>
<evidence type="ECO:0000313" key="4">
    <source>
        <dbReference type="Proteomes" id="UP000825729"/>
    </source>
</evidence>
<keyword evidence="4" id="KW-1185">Reference proteome</keyword>
<dbReference type="PROSITE" id="PS50222">
    <property type="entry name" value="EF_HAND_2"/>
    <property type="match status" value="1"/>
</dbReference>
<evidence type="ECO:0000259" key="2">
    <source>
        <dbReference type="PROSITE" id="PS50222"/>
    </source>
</evidence>
<dbReference type="SUPFAM" id="SSF47473">
    <property type="entry name" value="EF-hand"/>
    <property type="match status" value="1"/>
</dbReference>
<dbReference type="EMBL" id="JAINDJ010000003">
    <property type="protein sequence ID" value="KAG9455153.1"/>
    <property type="molecule type" value="Genomic_DNA"/>
</dbReference>
<dbReference type="PANTHER" id="PTHR34574">
    <property type="entry name" value="CALCIUM-BINDING EF-HAND FAMILY PROTEIN-RELATED"/>
    <property type="match status" value="1"/>
</dbReference>
<dbReference type="InterPro" id="IPR011992">
    <property type="entry name" value="EF-hand-dom_pair"/>
</dbReference>
<evidence type="ECO:0000256" key="1">
    <source>
        <dbReference type="ARBA" id="ARBA00022837"/>
    </source>
</evidence>
<reference evidence="3 4" key="1">
    <citation type="submission" date="2021-07" db="EMBL/GenBank/DDBJ databases">
        <title>The Aristolochia fimbriata genome: insights into angiosperm evolution, floral development and chemical biosynthesis.</title>
        <authorList>
            <person name="Jiao Y."/>
        </authorList>
    </citation>
    <scope>NUCLEOTIDE SEQUENCE [LARGE SCALE GENOMIC DNA]</scope>
    <source>
        <strain evidence="3">IBCAS-2021</strain>
        <tissue evidence="3">Leaf</tissue>
    </source>
</reference>
<dbReference type="Proteomes" id="UP000825729">
    <property type="component" value="Unassembled WGS sequence"/>
</dbReference>
<accession>A0AAV7F270</accession>
<dbReference type="AlphaFoldDB" id="A0AAV7F270"/>
<gene>
    <name evidence="3" type="ORF">H6P81_008057</name>
</gene>
<name>A0AAV7F270_ARIFI</name>
<keyword evidence="1" id="KW-0106">Calcium</keyword>
<evidence type="ECO:0000313" key="3">
    <source>
        <dbReference type="EMBL" id="KAG9455153.1"/>
    </source>
</evidence>
<organism evidence="3 4">
    <name type="scientific">Aristolochia fimbriata</name>
    <name type="common">White veined hardy Dutchman's pipe vine</name>
    <dbReference type="NCBI Taxonomy" id="158543"/>
    <lineage>
        <taxon>Eukaryota</taxon>
        <taxon>Viridiplantae</taxon>
        <taxon>Streptophyta</taxon>
        <taxon>Embryophyta</taxon>
        <taxon>Tracheophyta</taxon>
        <taxon>Spermatophyta</taxon>
        <taxon>Magnoliopsida</taxon>
        <taxon>Magnoliidae</taxon>
        <taxon>Piperales</taxon>
        <taxon>Aristolochiaceae</taxon>
        <taxon>Aristolochia</taxon>
    </lineage>
</organism>